<dbReference type="EC" id="2.1.4.1" evidence="3"/>
<protein>
    <submittedName>
        <fullName evidence="3">Glycine amidinotransferase</fullName>
        <ecNumber evidence="3">2.1.4.1</ecNumber>
    </submittedName>
</protein>
<name>A0ABR6B7U2_9PSEU</name>
<evidence type="ECO:0000313" key="3">
    <source>
        <dbReference type="EMBL" id="MBA8922945.1"/>
    </source>
</evidence>
<proteinExistence type="inferred from homology"/>
<dbReference type="SUPFAM" id="SSF55909">
    <property type="entry name" value="Pentein"/>
    <property type="match status" value="1"/>
</dbReference>
<dbReference type="Gene3D" id="3.75.10.10">
    <property type="entry name" value="L-arginine/glycine Amidinotransferase, Chain A"/>
    <property type="match status" value="1"/>
</dbReference>
<evidence type="ECO:0000256" key="1">
    <source>
        <dbReference type="ARBA" id="ARBA00006943"/>
    </source>
</evidence>
<organism evidence="3 4">
    <name type="scientific">Kutzneria viridogrisea</name>
    <dbReference type="NCBI Taxonomy" id="47990"/>
    <lineage>
        <taxon>Bacteria</taxon>
        <taxon>Bacillati</taxon>
        <taxon>Actinomycetota</taxon>
        <taxon>Actinomycetes</taxon>
        <taxon>Pseudonocardiales</taxon>
        <taxon>Pseudonocardiaceae</taxon>
        <taxon>Kutzneria</taxon>
    </lineage>
</organism>
<dbReference type="PANTHER" id="PTHR10488">
    <property type="entry name" value="GLYCINE AMIDINOTRANSFERASE, MITOCHONDRIAL"/>
    <property type="match status" value="1"/>
</dbReference>
<evidence type="ECO:0000256" key="2">
    <source>
        <dbReference type="ARBA" id="ARBA00022679"/>
    </source>
</evidence>
<dbReference type="EMBL" id="JACJID010000001">
    <property type="protein sequence ID" value="MBA8922945.1"/>
    <property type="molecule type" value="Genomic_DNA"/>
</dbReference>
<sequence>MTSTGQVGSQQPVVNSYNGWDPLEEVIVGNAYGAAKAGFEPAFNPYLRDPSARTREGYPRAEKDIEAAQAQLDNFAKVMQDRGITVHRPTRTDYWTPVKTPDFEVKGQNASACPRDVLLVVGDQIIEATMGQRVRFFEYLAYRELVKDYFNRGARWVAAPKPSMSDAMYTKDYSTIELPFDADTHPALTEFEPCFDAASFSRIGRDIFYQPDIVTNDFGARWLARQLGPEFRIHRARFKDPHPQHIDATMVPLRPGLVMMNPERPAVDDTVRLFKDNGWEIVDAVPSVTDTIPRPDEVSNWISMNMFNLDEQTIICEEQEEPMIKLLETLGFSVIALPFRDVYSFGGSFHCCTLDVRRRGGLRSYFPKLDG</sequence>
<comment type="similarity">
    <text evidence="1">Belongs to the amidinotransferase family.</text>
</comment>
<evidence type="ECO:0000313" key="4">
    <source>
        <dbReference type="Proteomes" id="UP000517916"/>
    </source>
</evidence>
<keyword evidence="2 3" id="KW-0808">Transferase</keyword>
<gene>
    <name evidence="3" type="ORF">BC739_000142</name>
</gene>
<dbReference type="Proteomes" id="UP000517916">
    <property type="component" value="Unassembled WGS sequence"/>
</dbReference>
<dbReference type="RefSeq" id="WP_182835949.1">
    <property type="nucleotide sequence ID" value="NZ_BAAABQ010000010.1"/>
</dbReference>
<reference evidence="3 4" key="1">
    <citation type="submission" date="2020-08" db="EMBL/GenBank/DDBJ databases">
        <title>Genomic Encyclopedia of Archaeal and Bacterial Type Strains, Phase II (KMG-II): from individual species to whole genera.</title>
        <authorList>
            <person name="Goeker M."/>
        </authorList>
    </citation>
    <scope>NUCLEOTIDE SEQUENCE [LARGE SCALE GENOMIC DNA]</scope>
    <source>
        <strain evidence="3 4">DSM 43850</strain>
    </source>
</reference>
<dbReference type="GO" id="GO:0015068">
    <property type="term" value="F:glycine amidinotransferase activity"/>
    <property type="evidence" value="ECO:0007669"/>
    <property type="project" value="UniProtKB-EC"/>
</dbReference>
<dbReference type="InterPro" id="IPR033195">
    <property type="entry name" value="AmidinoTrfase"/>
</dbReference>
<keyword evidence="4" id="KW-1185">Reference proteome</keyword>
<dbReference type="PANTHER" id="PTHR10488:SF1">
    <property type="entry name" value="GLYCINE AMIDINOTRANSFERASE, MITOCHONDRIAL"/>
    <property type="match status" value="1"/>
</dbReference>
<accession>A0ABR6B7U2</accession>
<comment type="caution">
    <text evidence="3">The sequence shown here is derived from an EMBL/GenBank/DDBJ whole genome shotgun (WGS) entry which is preliminary data.</text>
</comment>